<reference evidence="2" key="1">
    <citation type="journal article" date="2019" name="Int. J. Syst. Evol. Microbiol.">
        <title>The Global Catalogue of Microorganisms (GCM) 10K type strain sequencing project: providing services to taxonomists for standard genome sequencing and annotation.</title>
        <authorList>
            <consortium name="The Broad Institute Genomics Platform"/>
            <consortium name="The Broad Institute Genome Sequencing Center for Infectious Disease"/>
            <person name="Wu L."/>
            <person name="Ma J."/>
        </authorList>
    </citation>
    <scope>NUCLEOTIDE SEQUENCE [LARGE SCALE GENOMIC DNA]</scope>
    <source>
        <strain evidence="2">JCM 17555</strain>
    </source>
</reference>
<dbReference type="Gene3D" id="2.60.120.260">
    <property type="entry name" value="Galactose-binding domain-like"/>
    <property type="match status" value="1"/>
</dbReference>
<proteinExistence type="predicted"/>
<protein>
    <submittedName>
        <fullName evidence="1">Uncharacterized protein</fullName>
    </submittedName>
</protein>
<gene>
    <name evidence="1" type="ORF">GCM10022278_39140</name>
</gene>
<evidence type="ECO:0000313" key="2">
    <source>
        <dbReference type="Proteomes" id="UP001501337"/>
    </source>
</evidence>
<dbReference type="Proteomes" id="UP001501337">
    <property type="component" value="Unassembled WGS sequence"/>
</dbReference>
<name>A0ABP7Q9W6_9GAMM</name>
<keyword evidence="2" id="KW-1185">Reference proteome</keyword>
<dbReference type="RefSeq" id="WP_344809599.1">
    <property type="nucleotide sequence ID" value="NZ_BAABBO010000023.1"/>
</dbReference>
<comment type="caution">
    <text evidence="1">The sequence shown here is derived from an EMBL/GenBank/DDBJ whole genome shotgun (WGS) entry which is preliminary data.</text>
</comment>
<sequence>MSMEAEAMSLSGYKIEGNARITLSSSAHNGTGSASFASKVKAGTYTVGVNVLAEDDGQSKVSLYVDGAYVGQQTFPKVVGYRTLNFNNVSLKYGQTVKLVGQKDGYATFARINKVDIN</sequence>
<dbReference type="EMBL" id="BAABBO010000023">
    <property type="protein sequence ID" value="GAA3978726.1"/>
    <property type="molecule type" value="Genomic_DNA"/>
</dbReference>
<organism evidence="1 2">
    <name type="scientific">Allohahella marinimesophila</name>
    <dbReference type="NCBI Taxonomy" id="1054972"/>
    <lineage>
        <taxon>Bacteria</taxon>
        <taxon>Pseudomonadati</taxon>
        <taxon>Pseudomonadota</taxon>
        <taxon>Gammaproteobacteria</taxon>
        <taxon>Oceanospirillales</taxon>
        <taxon>Hahellaceae</taxon>
        <taxon>Allohahella</taxon>
    </lineage>
</organism>
<evidence type="ECO:0000313" key="1">
    <source>
        <dbReference type="EMBL" id="GAA3978726.1"/>
    </source>
</evidence>
<accession>A0ABP7Q9W6</accession>